<evidence type="ECO:0000259" key="1">
    <source>
        <dbReference type="Pfam" id="PF03184"/>
    </source>
</evidence>
<gene>
    <name evidence="2" type="ORF">GcM1_126004</name>
</gene>
<feature type="domain" description="DDE-1" evidence="1">
    <location>
        <begin position="7"/>
        <end position="109"/>
    </location>
</feature>
<evidence type="ECO:0000313" key="2">
    <source>
        <dbReference type="EMBL" id="RKF84279.1"/>
    </source>
</evidence>
<name>A0A420JBV4_9PEZI</name>
<dbReference type="Pfam" id="PF03184">
    <property type="entry name" value="DDE_1"/>
    <property type="match status" value="1"/>
</dbReference>
<dbReference type="InterPro" id="IPR004875">
    <property type="entry name" value="DDE_SF_endonuclease_dom"/>
</dbReference>
<dbReference type="AlphaFoldDB" id="A0A420JBV4"/>
<organism evidence="2 3">
    <name type="scientific">Golovinomyces cichoracearum</name>
    <dbReference type="NCBI Taxonomy" id="62708"/>
    <lineage>
        <taxon>Eukaryota</taxon>
        <taxon>Fungi</taxon>
        <taxon>Dikarya</taxon>
        <taxon>Ascomycota</taxon>
        <taxon>Pezizomycotina</taxon>
        <taxon>Leotiomycetes</taxon>
        <taxon>Erysiphales</taxon>
        <taxon>Erysiphaceae</taxon>
        <taxon>Golovinomyces</taxon>
    </lineage>
</organism>
<protein>
    <recommendedName>
        <fullName evidence="1">DDE-1 domain-containing protein</fullName>
    </recommendedName>
</protein>
<dbReference type="EMBL" id="MCBS01012664">
    <property type="protein sequence ID" value="RKF84279.1"/>
    <property type="molecule type" value="Genomic_DNA"/>
</dbReference>
<evidence type="ECO:0000313" key="3">
    <source>
        <dbReference type="Proteomes" id="UP000285326"/>
    </source>
</evidence>
<sequence length="271" mass="31858">MDSDTLWARSESTYTTDKLGLVHSQHFNRFTKNLSIGKYRILIFDCHRSHHTQHFVDHLWKYPTRPFPLQPHPMHVLQPLYVGEFQGFEHNFRAYILQNVFIGTNDVREVEIFRYFQSILFRTMKFSTIRSSFSEIGLVPLEPALALKRLKLYLSRQSLQYGQESESGFNTLPSRTPSLPTFVDWPCHLLLHSRQKGVDYLRQRNLDAIKNLQPLTSSVVRTKIRLMRFMLAGVLSTEYTHNISLAAKHRELKNEANMFTHKYGRSMDKLI</sequence>
<comment type="caution">
    <text evidence="2">The sequence shown here is derived from an EMBL/GenBank/DDBJ whole genome shotgun (WGS) entry which is preliminary data.</text>
</comment>
<dbReference type="GO" id="GO:0003676">
    <property type="term" value="F:nucleic acid binding"/>
    <property type="evidence" value="ECO:0007669"/>
    <property type="project" value="InterPro"/>
</dbReference>
<proteinExistence type="predicted"/>
<dbReference type="Proteomes" id="UP000285326">
    <property type="component" value="Unassembled WGS sequence"/>
</dbReference>
<reference evidence="2 3" key="1">
    <citation type="journal article" date="2018" name="BMC Genomics">
        <title>Comparative genome analyses reveal sequence features reflecting distinct modes of host-adaptation between dicot and monocot powdery mildew.</title>
        <authorList>
            <person name="Wu Y."/>
            <person name="Ma X."/>
            <person name="Pan Z."/>
            <person name="Kale S.D."/>
            <person name="Song Y."/>
            <person name="King H."/>
            <person name="Zhang Q."/>
            <person name="Presley C."/>
            <person name="Deng X."/>
            <person name="Wei C.I."/>
            <person name="Xiao S."/>
        </authorList>
    </citation>
    <scope>NUCLEOTIDE SEQUENCE [LARGE SCALE GENOMIC DNA]</scope>
    <source>
        <strain evidence="2">UMSG1</strain>
    </source>
</reference>
<accession>A0A420JBV4</accession>